<dbReference type="Gene3D" id="3.40.50.300">
    <property type="entry name" value="P-loop containing nucleotide triphosphate hydrolases"/>
    <property type="match status" value="1"/>
</dbReference>
<evidence type="ECO:0000313" key="6">
    <source>
        <dbReference type="RefSeq" id="XP_065669007.1"/>
    </source>
</evidence>
<evidence type="ECO:0000313" key="5">
    <source>
        <dbReference type="Proteomes" id="UP001652625"/>
    </source>
</evidence>
<keyword evidence="5" id="KW-1185">Reference proteome</keyword>
<feature type="compositionally biased region" description="Basic and acidic residues" evidence="3">
    <location>
        <begin position="708"/>
        <end position="720"/>
    </location>
</feature>
<reference evidence="6 7" key="1">
    <citation type="submission" date="2025-05" db="UniProtKB">
        <authorList>
            <consortium name="RefSeq"/>
        </authorList>
    </citation>
    <scope>IDENTIFICATION</scope>
</reference>
<dbReference type="InterPro" id="IPR039041">
    <property type="entry name" value="Nav/unc-53"/>
</dbReference>
<evidence type="ECO:0000313" key="7">
    <source>
        <dbReference type="RefSeq" id="XP_065669008.1"/>
    </source>
</evidence>
<dbReference type="InterPro" id="IPR057568">
    <property type="entry name" value="CortBP2_NAV1-like_AAA_lid"/>
</dbReference>
<dbReference type="Proteomes" id="UP001652625">
    <property type="component" value="Chromosome 12"/>
</dbReference>
<evidence type="ECO:0000256" key="2">
    <source>
        <dbReference type="SAM" id="Coils"/>
    </source>
</evidence>
<sequence length="1515" mass="175445">MNMIKKNEYYQLCYSNEKVDKGCEKLLEGQMSLNSTSILEYIFEWEYIVRRRAFSDRQLQNSYKITSICKICKDINIGLKKDIPSKTFSASCCDITKESLLSYKNCQSLEVCSNCKFSQLIMLKSNNIQFTCLNNSFCLRKKYHSTHFSRSLINSYNFSNTNIFLGCSSSHHYEILGKDRFCDMLNNQSTTFNSQSSQSVNCERFNQSYLKSIKKNEEKYKANYETQYSVLPSLSPSSLHKSKSSPQLQREKSVHCSNKVIGLEQPSSFVKTVYQYIDEDVFMLKYASTDSIQVYSSGLMRHFQELKPKLKCRYTKVPLKRTIECGANENITFFSGRRISETSASIISTLAFISQESIKSSLNYKKDILTSTHLYKLRIKNGDRHCIFNRLSDWFEILERNLKPAKNGLKPFISDQDLNLNDRNQAFCNKKVKFKKLKHAAFFLSRKSQEKIFFYNKSVKRNIYSNSSLSFQKSNNFKLQKCCVDKSSLPKDNSKISTLFLKHRLSLPQPISKYGELFKNKQTKINKCDEKMSTGSIDYLDKMKSDYNENLDVFNNNINSLSQSLKCDVDSFTAKDLLSLSKQKKNSDEKNFQLDKKKIEKHDLIDLGLLHCNSMNEKLKTDSVKELSKDDLEIKRSRKGSFIGKIKRKYMGSRSCDIEYFKSGLDKNAGHSEESGSKFGIRYHSEVIIEEESKTSPKVSGNRKWKKDSKEKTNKTTELPKESKFSTILSVFEQDNLSTDSKITKNVKSTTNIKLKSSEKKSVIESKKKVLSNSPKKSSVPSFLTTFSPLRARKNSNNIPVQKSAEELDNKISAKEKELKELKIQQNQNRTEIDEVKPRSVSANGYYKPHKHVMFAEDSENVNFASQSSSTFLTTEHHLKKCVSSPSILSKSNFLFEPQQTFNCIDNKQIYSSPLKDSIELLDNNLIKQESQDFLCKSSTNNKNLSHKCIATNANISRVMCQESKLSNESFQNFLKVQDICFSVNSRNIFGEVAKKYEGSPITKERIKHLEQSLTPLLKQHSVVEENKFQSLSSSKIAMIIPFMKDTSKTGDEGFSSKNQYLLKRSNTIASGEISLKRKPSVIWAKVKNMEVTLVVDCDYQRFMQLKIESFEVRRVNTHKDIEELAVDTFIKHLQLLDKDALDLSSQDIKHLQLHSHEVPIGSIFDIASLNIIDHFLPCFLHLKDKHCWSLAAISYDTLIPKSFLEKYVSLIFVHNYVVFYGPSGTGKSYLARRLSHLVAHRIHENSLPIIYSNISLEKWQKIVQEISCDTSDHSKVYVLDGFTQSFLSSNFDISEILTLPQIMKSKSYVICTCTQGLTDSIPSCWQQNFRWIWLPNHEEPVDCLLQRYLRRKYIQYGNFHLQREFFRIVDWLASAWRHINSLIEKFSSSEYTIGPTMFFPCPSDILNAEEWFVDLWNYSICPYFIQTVRNGIKKYGERTNEWIDPLEMILKTYPWSCEKSKLKFIKIRMEDVGYKKNFQLSETSMTETERLMKFLRQLELLMSESNDLFPFQEL</sequence>
<proteinExistence type="predicted"/>
<dbReference type="GeneID" id="100207311"/>
<dbReference type="InterPro" id="IPR027417">
    <property type="entry name" value="P-loop_NTPase"/>
</dbReference>
<evidence type="ECO:0000259" key="4">
    <source>
        <dbReference type="Pfam" id="PF25408"/>
    </source>
</evidence>
<dbReference type="PANTHER" id="PTHR12784:SF28">
    <property type="entry name" value="PROTEIN SICKIE"/>
    <property type="match status" value="1"/>
</dbReference>
<feature type="domain" description="CortBP2/NAV1-like AAA+ ATPase lid" evidence="4">
    <location>
        <begin position="1360"/>
        <end position="1464"/>
    </location>
</feature>
<keyword evidence="1 2" id="KW-0175">Coiled coil</keyword>
<feature type="region of interest" description="Disordered" evidence="3">
    <location>
        <begin position="692"/>
        <end position="720"/>
    </location>
</feature>
<dbReference type="PANTHER" id="PTHR12784">
    <property type="entry name" value="STEERIN"/>
    <property type="match status" value="1"/>
</dbReference>
<dbReference type="RefSeq" id="XP_065669007.1">
    <property type="nucleotide sequence ID" value="XM_065812935.1"/>
</dbReference>
<name>A0ABM4D411_HYDVU</name>
<organism evidence="5 6">
    <name type="scientific">Hydra vulgaris</name>
    <name type="common">Hydra</name>
    <name type="synonym">Hydra attenuata</name>
    <dbReference type="NCBI Taxonomy" id="6087"/>
    <lineage>
        <taxon>Eukaryota</taxon>
        <taxon>Metazoa</taxon>
        <taxon>Cnidaria</taxon>
        <taxon>Hydrozoa</taxon>
        <taxon>Hydroidolina</taxon>
        <taxon>Anthoathecata</taxon>
        <taxon>Aplanulata</taxon>
        <taxon>Hydridae</taxon>
        <taxon>Hydra</taxon>
    </lineage>
</organism>
<accession>A0ABM4D411</accession>
<dbReference type="Pfam" id="PF25408">
    <property type="entry name" value="AAA_lid_NAV1"/>
    <property type="match status" value="1"/>
</dbReference>
<evidence type="ECO:0000256" key="1">
    <source>
        <dbReference type="ARBA" id="ARBA00023054"/>
    </source>
</evidence>
<protein>
    <submittedName>
        <fullName evidence="6 7">Uncharacterized protein LOC100207311 isoform X6</fullName>
    </submittedName>
</protein>
<feature type="coiled-coil region" evidence="2">
    <location>
        <begin position="805"/>
        <end position="832"/>
    </location>
</feature>
<evidence type="ECO:0000256" key="3">
    <source>
        <dbReference type="SAM" id="MobiDB-lite"/>
    </source>
</evidence>
<dbReference type="SUPFAM" id="SSF52540">
    <property type="entry name" value="P-loop containing nucleoside triphosphate hydrolases"/>
    <property type="match status" value="1"/>
</dbReference>
<gene>
    <name evidence="6 7" type="primary">LOC100207311</name>
</gene>
<dbReference type="RefSeq" id="XP_065669008.1">
    <property type="nucleotide sequence ID" value="XM_065812936.1"/>
</dbReference>